<evidence type="ECO:0000256" key="3">
    <source>
        <dbReference type="ARBA" id="ARBA00022989"/>
    </source>
</evidence>
<keyword evidence="3 5" id="KW-1133">Transmembrane helix</keyword>
<dbReference type="PANTHER" id="PTHR20952:SF0">
    <property type="entry name" value="ADP-RIBOSYLATION FACTOR-LIKE PROTEIN 6-INTERACTING PROTEIN 1"/>
    <property type="match status" value="1"/>
</dbReference>
<feature type="domain" description="RETREG1-3/ARL6IP-like N-terminal reticulon-homology" evidence="6">
    <location>
        <begin position="52"/>
        <end position="204"/>
    </location>
</feature>
<protein>
    <recommendedName>
        <fullName evidence="6">RETREG1-3/ARL6IP-like N-terminal reticulon-homology domain-containing protein</fullName>
    </recommendedName>
</protein>
<dbReference type="EMBL" id="CAJNOJ010000012">
    <property type="protein sequence ID" value="CAF0796160.1"/>
    <property type="molecule type" value="Genomic_DNA"/>
</dbReference>
<keyword evidence="4 5" id="KW-0472">Membrane</keyword>
<organism evidence="7 8">
    <name type="scientific">Adineta ricciae</name>
    <name type="common">Rotifer</name>
    <dbReference type="NCBI Taxonomy" id="249248"/>
    <lineage>
        <taxon>Eukaryota</taxon>
        <taxon>Metazoa</taxon>
        <taxon>Spiralia</taxon>
        <taxon>Gnathifera</taxon>
        <taxon>Rotifera</taxon>
        <taxon>Eurotatoria</taxon>
        <taxon>Bdelloidea</taxon>
        <taxon>Adinetida</taxon>
        <taxon>Adinetidae</taxon>
        <taxon>Adineta</taxon>
    </lineage>
</organism>
<reference evidence="7" key="1">
    <citation type="submission" date="2021-02" db="EMBL/GenBank/DDBJ databases">
        <authorList>
            <person name="Nowell W R."/>
        </authorList>
    </citation>
    <scope>NUCLEOTIDE SEQUENCE</scope>
</reference>
<dbReference type="PANTHER" id="PTHR20952">
    <property type="entry name" value="ADP-RIBOSYLATION-LIKE FACTOR 6-INTERACTING PROTEIN"/>
    <property type="match status" value="1"/>
</dbReference>
<dbReference type="AlphaFoldDB" id="A0A813SLD4"/>
<gene>
    <name evidence="7" type="ORF">EDS130_LOCUS4604</name>
</gene>
<dbReference type="OrthoDB" id="6416122at2759"/>
<feature type="transmembrane region" description="Helical" evidence="5">
    <location>
        <begin position="71"/>
        <end position="87"/>
    </location>
</feature>
<comment type="caution">
    <text evidence="7">The sequence shown here is derived from an EMBL/GenBank/DDBJ whole genome shotgun (WGS) entry which is preliminary data.</text>
</comment>
<keyword evidence="2 5" id="KW-0812">Transmembrane</keyword>
<dbReference type="InterPro" id="IPR057282">
    <property type="entry name" value="RETREG1-3-like_RHD"/>
</dbReference>
<evidence type="ECO:0000256" key="2">
    <source>
        <dbReference type="ARBA" id="ARBA00022692"/>
    </source>
</evidence>
<sequence>MTSLKRLFYIRQSLLLLFTQRFIDYQLMANNIDTSSKSLNSRIEELKQSLMPWRHILLPLNDLLRWRHKQHPFVIFGSITLIYLFISQTNPSVLTFISCFVLILVLLDFLAPISISLLFKNEKWTSMHDTQYAELCKQIANLEQFLRSKYQLVLQIREEQPTMYLIVGGICLGFVALCCQHFDNLFLSYSITLIICLLPGICHRTDLFNQILETN</sequence>
<dbReference type="GO" id="GO:0005783">
    <property type="term" value="C:endoplasmic reticulum"/>
    <property type="evidence" value="ECO:0007669"/>
    <property type="project" value="UniProtKB-ARBA"/>
</dbReference>
<feature type="transmembrane region" description="Helical" evidence="5">
    <location>
        <begin position="93"/>
        <end position="119"/>
    </location>
</feature>
<evidence type="ECO:0000256" key="4">
    <source>
        <dbReference type="ARBA" id="ARBA00023136"/>
    </source>
</evidence>
<evidence type="ECO:0000256" key="1">
    <source>
        <dbReference type="ARBA" id="ARBA00004141"/>
    </source>
</evidence>
<comment type="subcellular location">
    <subcellularLocation>
        <location evidence="1">Membrane</location>
        <topology evidence="1">Multi-pass membrane protein</topology>
    </subcellularLocation>
</comment>
<feature type="transmembrane region" description="Helical" evidence="5">
    <location>
        <begin position="185"/>
        <end position="202"/>
    </location>
</feature>
<dbReference type="GO" id="GO:0016020">
    <property type="term" value="C:membrane"/>
    <property type="evidence" value="ECO:0007669"/>
    <property type="project" value="UniProtKB-SubCell"/>
</dbReference>
<evidence type="ECO:0000259" key="6">
    <source>
        <dbReference type="Pfam" id="PF24456"/>
    </source>
</evidence>
<dbReference type="Pfam" id="PF24456">
    <property type="entry name" value="RHD_RETREG1-3"/>
    <property type="match status" value="1"/>
</dbReference>
<name>A0A813SLD4_ADIRI</name>
<dbReference type="InterPro" id="IPR052114">
    <property type="entry name" value="ER_autophagy_membrane_reg"/>
</dbReference>
<dbReference type="Proteomes" id="UP000663852">
    <property type="component" value="Unassembled WGS sequence"/>
</dbReference>
<accession>A0A813SLD4</accession>
<evidence type="ECO:0000313" key="8">
    <source>
        <dbReference type="Proteomes" id="UP000663852"/>
    </source>
</evidence>
<proteinExistence type="predicted"/>
<feature type="transmembrane region" description="Helical" evidence="5">
    <location>
        <begin position="162"/>
        <end position="179"/>
    </location>
</feature>
<evidence type="ECO:0000256" key="5">
    <source>
        <dbReference type="SAM" id="Phobius"/>
    </source>
</evidence>
<evidence type="ECO:0000313" key="7">
    <source>
        <dbReference type="EMBL" id="CAF0796160.1"/>
    </source>
</evidence>